<dbReference type="GeneID" id="85437605"/>
<dbReference type="AlphaFoldDB" id="A0AAD8PI59"/>
<dbReference type="PANTHER" id="PTHR38793:SF3">
    <property type="entry name" value="SMODS AND SLOG-ASSOCIATING 2TM EFFECTOR DOMAIN-CONTAINING PROTEIN"/>
    <property type="match status" value="1"/>
</dbReference>
<evidence type="ECO:0000313" key="3">
    <source>
        <dbReference type="EMBL" id="KAK1561539.1"/>
    </source>
</evidence>
<dbReference type="NCBIfam" id="NF033635">
    <property type="entry name" value="SLATT_fungal"/>
    <property type="match status" value="1"/>
</dbReference>
<feature type="non-terminal residue" evidence="3">
    <location>
        <position position="1"/>
    </location>
</feature>
<dbReference type="Pfam" id="PF18142">
    <property type="entry name" value="SLATT_fungal"/>
    <property type="match status" value="1"/>
</dbReference>
<feature type="domain" description="SMODS and SLOG-associating 2TM effector" evidence="2">
    <location>
        <begin position="2"/>
        <end position="71"/>
    </location>
</feature>
<keyword evidence="4" id="KW-1185">Reference proteome</keyword>
<comment type="caution">
    <text evidence="3">The sequence shown here is derived from an EMBL/GenBank/DDBJ whole genome shotgun (WGS) entry which is preliminary data.</text>
</comment>
<dbReference type="EMBL" id="JAHLJV010000279">
    <property type="protein sequence ID" value="KAK1561539.1"/>
    <property type="molecule type" value="Genomic_DNA"/>
</dbReference>
<evidence type="ECO:0000256" key="1">
    <source>
        <dbReference type="SAM" id="MobiDB-lite"/>
    </source>
</evidence>
<protein>
    <recommendedName>
        <fullName evidence="2">SMODS and SLOG-associating 2TM effector domain-containing protein</fullName>
    </recommendedName>
</protein>
<accession>A0AAD8PI59</accession>
<organism evidence="3 4">
    <name type="scientific">Colletotrichum navitas</name>
    <dbReference type="NCBI Taxonomy" id="681940"/>
    <lineage>
        <taxon>Eukaryota</taxon>
        <taxon>Fungi</taxon>
        <taxon>Dikarya</taxon>
        <taxon>Ascomycota</taxon>
        <taxon>Pezizomycotina</taxon>
        <taxon>Sordariomycetes</taxon>
        <taxon>Hypocreomycetidae</taxon>
        <taxon>Glomerellales</taxon>
        <taxon>Glomerellaceae</taxon>
        <taxon>Colletotrichum</taxon>
        <taxon>Colletotrichum graminicola species complex</taxon>
    </lineage>
</organism>
<name>A0AAD8PI59_9PEZI</name>
<feature type="non-terminal residue" evidence="3">
    <location>
        <position position="114"/>
    </location>
</feature>
<feature type="region of interest" description="Disordered" evidence="1">
    <location>
        <begin position="79"/>
        <end position="106"/>
    </location>
</feature>
<gene>
    <name evidence="3" type="ORF">LY79DRAFT_500940</name>
</gene>
<reference evidence="3" key="1">
    <citation type="submission" date="2021-06" db="EMBL/GenBank/DDBJ databases">
        <title>Comparative genomics, transcriptomics and evolutionary studies reveal genomic signatures of adaptation to plant cell wall in hemibiotrophic fungi.</title>
        <authorList>
            <consortium name="DOE Joint Genome Institute"/>
            <person name="Baroncelli R."/>
            <person name="Diaz J.F."/>
            <person name="Benocci T."/>
            <person name="Peng M."/>
            <person name="Battaglia E."/>
            <person name="Haridas S."/>
            <person name="Andreopoulos W."/>
            <person name="Labutti K."/>
            <person name="Pangilinan J."/>
            <person name="Floch G.L."/>
            <person name="Makela M.R."/>
            <person name="Henrissat B."/>
            <person name="Grigoriev I.V."/>
            <person name="Crouch J.A."/>
            <person name="De Vries R.P."/>
            <person name="Sukno S.A."/>
            <person name="Thon M.R."/>
        </authorList>
    </citation>
    <scope>NUCLEOTIDE SEQUENCE</scope>
    <source>
        <strain evidence="3">CBS 125086</strain>
    </source>
</reference>
<dbReference type="InterPro" id="IPR041622">
    <property type="entry name" value="SLATT_fungi"/>
</dbReference>
<evidence type="ECO:0000313" key="4">
    <source>
        <dbReference type="Proteomes" id="UP001230504"/>
    </source>
</evidence>
<dbReference type="PANTHER" id="PTHR38793">
    <property type="entry name" value="SLATT_FUNGAL DOMAIN-CONTAINING PROTEIN-RELATED"/>
    <property type="match status" value="1"/>
</dbReference>
<sequence length="114" mass="12447">HRVGITALGAVNTVVAGVLTWAKTRGLPDVLRRREAELRGVQDWIEEMEALLALGVVGGTRQEVGALIDEAFGRWRLANERGDDGSPEAYHGDEGDDEEGRNGKGLTARWLRGR</sequence>
<evidence type="ECO:0000259" key="2">
    <source>
        <dbReference type="Pfam" id="PF18142"/>
    </source>
</evidence>
<dbReference type="RefSeq" id="XP_060406707.1">
    <property type="nucleotide sequence ID" value="XM_060553365.1"/>
</dbReference>
<dbReference type="Proteomes" id="UP001230504">
    <property type="component" value="Unassembled WGS sequence"/>
</dbReference>
<proteinExistence type="predicted"/>